<dbReference type="EMBL" id="JAACXV010000004">
    <property type="protein sequence ID" value="KAF7287616.1"/>
    <property type="molecule type" value="Genomic_DNA"/>
</dbReference>
<protein>
    <submittedName>
        <fullName evidence="1">Uncharacterized protein</fullName>
    </submittedName>
</protein>
<proteinExistence type="predicted"/>
<accession>A0A834IWT0</accession>
<keyword evidence="2" id="KW-1185">Reference proteome</keyword>
<sequence length="96" mass="11162">MPQRCAPTLPWRRPRELACRTPSFGPSARLPPPFRRPAHSKLCYFIASFPSPPVLDLIRTRAPWEYARSKVHRQCDGKNNYFDILMPPFAAERKIL</sequence>
<name>A0A834IWT0_RHYFE</name>
<dbReference type="AlphaFoldDB" id="A0A834IWT0"/>
<comment type="caution">
    <text evidence="1">The sequence shown here is derived from an EMBL/GenBank/DDBJ whole genome shotgun (WGS) entry which is preliminary data.</text>
</comment>
<gene>
    <name evidence="1" type="ORF">GWI33_005968</name>
</gene>
<organism evidence="1 2">
    <name type="scientific">Rhynchophorus ferrugineus</name>
    <name type="common">Red palm weevil</name>
    <name type="synonym">Curculio ferrugineus</name>
    <dbReference type="NCBI Taxonomy" id="354439"/>
    <lineage>
        <taxon>Eukaryota</taxon>
        <taxon>Metazoa</taxon>
        <taxon>Ecdysozoa</taxon>
        <taxon>Arthropoda</taxon>
        <taxon>Hexapoda</taxon>
        <taxon>Insecta</taxon>
        <taxon>Pterygota</taxon>
        <taxon>Neoptera</taxon>
        <taxon>Endopterygota</taxon>
        <taxon>Coleoptera</taxon>
        <taxon>Polyphaga</taxon>
        <taxon>Cucujiformia</taxon>
        <taxon>Curculionidae</taxon>
        <taxon>Dryophthorinae</taxon>
        <taxon>Rhynchophorus</taxon>
    </lineage>
</organism>
<evidence type="ECO:0000313" key="2">
    <source>
        <dbReference type="Proteomes" id="UP000625711"/>
    </source>
</evidence>
<reference evidence="1" key="1">
    <citation type="submission" date="2020-08" db="EMBL/GenBank/DDBJ databases">
        <title>Genome sequencing and assembly of the red palm weevil Rhynchophorus ferrugineus.</title>
        <authorList>
            <person name="Dias G.B."/>
            <person name="Bergman C.M."/>
            <person name="Manee M."/>
        </authorList>
    </citation>
    <scope>NUCLEOTIDE SEQUENCE</scope>
    <source>
        <strain evidence="1">AA-2017</strain>
        <tissue evidence="1">Whole larva</tissue>
    </source>
</reference>
<dbReference type="Proteomes" id="UP000625711">
    <property type="component" value="Unassembled WGS sequence"/>
</dbReference>
<evidence type="ECO:0000313" key="1">
    <source>
        <dbReference type="EMBL" id="KAF7287616.1"/>
    </source>
</evidence>